<name>A0AAV7KMS8_9METZ</name>
<dbReference type="PANTHER" id="PTHR14407">
    <property type="entry name" value="HERMANSKY-PUDLAK SYNDROME 4 PROTEIN LIGHT-EAR PROTEIN-RELATED"/>
    <property type="match status" value="1"/>
</dbReference>
<dbReference type="EMBL" id="JAKMXF010000001">
    <property type="protein sequence ID" value="KAI6662041.1"/>
    <property type="molecule type" value="Genomic_DNA"/>
</dbReference>
<keyword evidence="2" id="KW-1185">Reference proteome</keyword>
<dbReference type="GO" id="GO:0005085">
    <property type="term" value="F:guanyl-nucleotide exchange factor activity"/>
    <property type="evidence" value="ECO:0007669"/>
    <property type="project" value="TreeGrafter"/>
</dbReference>
<evidence type="ECO:0000313" key="1">
    <source>
        <dbReference type="EMBL" id="KAI6662041.1"/>
    </source>
</evidence>
<gene>
    <name evidence="1" type="ORF">LOD99_9628</name>
</gene>
<dbReference type="AlphaFoldDB" id="A0AAV7KMS8"/>
<sequence length="641" mass="73632">MSEKRELKEPPQRYQHRRAFIVRKSALKEEEDTIIDAAVYFYPKFDELEKSYIAVRCKQLVGVPQVLKDIGLGQPTVFNFNKGFTAMRSWGDYFVYLEGRFDETQEEIENILDKMCESYIHMRGSFDLLSRTSNAFSRELTQLWDSILNYFLKTLDTNDRVFNQQQFADLQKKERNICLLQAKQILDHFVHYPDVITGAVFYHNKVIYCDPVLQDNYSELLATLAILSDQNERNQLPLKEIEVGDLLNNCTLYVFYVYKKKWTQLGGEKQVCISSDELDDLNIVRETSLTVHDQRILQNSSSRTSAKTMFSLSEDIVSKIGLKSVNERLDIPQSSSDTTSALVEESVSTYPNEAVEQINREIDNIQPLTTSGEPQSSDSAFSISSLLEGAVQGKLSVRPSRSGSLPLRHRDMSEDLLDTSPIEELEQDTGDNILKDSKFSTLRMATMKARETWLNPPIVLEEGEHEHLLTEVCLLVVSVNKLKLFLIAEWNIYKDVPLLLEIREASVTALNKLNGFVHNCILNPQTGISCKLLTFLSHDSFDNKVITSRDGITSEPVFKHNVRLMQKEFDMNQLLKGGCFSRRKNGFIARKTETSRFYYQGTKQLLKLFAEKSIPHVDALVFIEKEGYDMLPKHPRLHRHT</sequence>
<dbReference type="InterPro" id="IPR026091">
    <property type="entry name" value="HPS4"/>
</dbReference>
<dbReference type="Proteomes" id="UP001165289">
    <property type="component" value="Unassembled WGS sequence"/>
</dbReference>
<dbReference type="GO" id="GO:0031085">
    <property type="term" value="C:BLOC-3 complex"/>
    <property type="evidence" value="ECO:0007669"/>
    <property type="project" value="TreeGrafter"/>
</dbReference>
<accession>A0AAV7KMS8</accession>
<organism evidence="1 2">
    <name type="scientific">Oopsacas minuta</name>
    <dbReference type="NCBI Taxonomy" id="111878"/>
    <lineage>
        <taxon>Eukaryota</taxon>
        <taxon>Metazoa</taxon>
        <taxon>Porifera</taxon>
        <taxon>Hexactinellida</taxon>
        <taxon>Hexasterophora</taxon>
        <taxon>Lyssacinosida</taxon>
        <taxon>Leucopsacidae</taxon>
        <taxon>Oopsacas</taxon>
    </lineage>
</organism>
<comment type="caution">
    <text evidence="1">The sequence shown here is derived from an EMBL/GenBank/DDBJ whole genome shotgun (WGS) entry which is preliminary data.</text>
</comment>
<dbReference type="GO" id="GO:0005765">
    <property type="term" value="C:lysosomal membrane"/>
    <property type="evidence" value="ECO:0007669"/>
    <property type="project" value="TreeGrafter"/>
</dbReference>
<dbReference type="PANTHER" id="PTHR14407:SF9">
    <property type="entry name" value="BLOC-3 COMPLEX MEMBER HPS4"/>
    <property type="match status" value="1"/>
</dbReference>
<dbReference type="GO" id="GO:0031410">
    <property type="term" value="C:cytoplasmic vesicle"/>
    <property type="evidence" value="ECO:0007669"/>
    <property type="project" value="TreeGrafter"/>
</dbReference>
<evidence type="ECO:0000313" key="2">
    <source>
        <dbReference type="Proteomes" id="UP001165289"/>
    </source>
</evidence>
<dbReference type="GO" id="GO:0031267">
    <property type="term" value="F:small GTPase binding"/>
    <property type="evidence" value="ECO:0007669"/>
    <property type="project" value="TreeGrafter"/>
</dbReference>
<dbReference type="GO" id="GO:0006605">
    <property type="term" value="P:protein targeting"/>
    <property type="evidence" value="ECO:0007669"/>
    <property type="project" value="TreeGrafter"/>
</dbReference>
<reference evidence="1 2" key="1">
    <citation type="journal article" date="2023" name="BMC Biol.">
        <title>The compact genome of the sponge Oopsacas minuta (Hexactinellida) is lacking key metazoan core genes.</title>
        <authorList>
            <person name="Santini S."/>
            <person name="Schenkelaars Q."/>
            <person name="Jourda C."/>
            <person name="Duchesne M."/>
            <person name="Belahbib H."/>
            <person name="Rocher C."/>
            <person name="Selva M."/>
            <person name="Riesgo A."/>
            <person name="Vervoort M."/>
            <person name="Leys S.P."/>
            <person name="Kodjabachian L."/>
            <person name="Le Bivic A."/>
            <person name="Borchiellini C."/>
            <person name="Claverie J.M."/>
            <person name="Renard E."/>
        </authorList>
    </citation>
    <scope>NUCLEOTIDE SEQUENCE [LARGE SCALE GENOMIC DNA]</scope>
    <source>
        <strain evidence="1">SPO-2</strain>
    </source>
</reference>
<proteinExistence type="predicted"/>
<protein>
    <recommendedName>
        <fullName evidence="3">CCZ1/INTU/HSP4 first Longin domain-containing protein</fullName>
    </recommendedName>
</protein>
<evidence type="ECO:0008006" key="3">
    <source>
        <dbReference type="Google" id="ProtNLM"/>
    </source>
</evidence>